<name>A0ABR6A6G5_9HYPH</name>
<protein>
    <recommendedName>
        <fullName evidence="3">Replication protein</fullName>
    </recommendedName>
</protein>
<comment type="caution">
    <text evidence="1">The sequence shown here is derived from an EMBL/GenBank/DDBJ whole genome shotgun (WGS) entry which is preliminary data.</text>
</comment>
<evidence type="ECO:0000313" key="1">
    <source>
        <dbReference type="EMBL" id="MBA5802159.1"/>
    </source>
</evidence>
<dbReference type="Proteomes" id="UP000539787">
    <property type="component" value="Unassembled WGS sequence"/>
</dbReference>
<evidence type="ECO:0000313" key="2">
    <source>
        <dbReference type="Proteomes" id="UP000539787"/>
    </source>
</evidence>
<proteinExistence type="predicted"/>
<accession>A0ABR6A6G5</accession>
<sequence length="312" mass="35687">MDLNSKPASWQKVKIAGRQFWKIPHHEWTGMMNALNPNKPPQESDGADFLMPCFPDDDKTEFPTLYEFEDAGPLIASGIARHSLTMEGISADRSNRGLTARHLSVFNEMDWYGECFGVLEAHGWTKSGHLTPEILSKLEAIEGRSAIDEAKQSFGENWELYAMELAARHLAKPLSRLWYVANMKSLYYCHNDDLRLGFLWAEYQMKMQYEAFALKHMEVVERNSENGRKGGQGKAAAERYRVLDRLVTAQGEKLAFCDNDEIIKAAKKLAADYDRKEGTQLFQIKNKSLGPGWYKDWVKHYRALIKAMRAKA</sequence>
<organism evidence="1 2">
    <name type="scientific">Rhizobium changzhiense</name>
    <dbReference type="NCBI Taxonomy" id="2692317"/>
    <lineage>
        <taxon>Bacteria</taxon>
        <taxon>Pseudomonadati</taxon>
        <taxon>Pseudomonadota</taxon>
        <taxon>Alphaproteobacteria</taxon>
        <taxon>Hyphomicrobiales</taxon>
        <taxon>Rhizobiaceae</taxon>
        <taxon>Rhizobium/Agrobacterium group</taxon>
        <taxon>Rhizobium</taxon>
    </lineage>
</organism>
<reference evidence="1 2" key="1">
    <citation type="submission" date="2020-07" db="EMBL/GenBank/DDBJ databases">
        <authorList>
            <person name="Sun Q."/>
        </authorList>
    </citation>
    <scope>NUCLEOTIDE SEQUENCE [LARGE SCALE GENOMIC DNA]</scope>
    <source>
        <strain evidence="1 2">WYCCWR 11317</strain>
    </source>
</reference>
<keyword evidence="2" id="KW-1185">Reference proteome</keyword>
<dbReference type="RefSeq" id="WP_182209023.1">
    <property type="nucleotide sequence ID" value="NZ_JACGBJ010000005.1"/>
</dbReference>
<evidence type="ECO:0008006" key="3">
    <source>
        <dbReference type="Google" id="ProtNLM"/>
    </source>
</evidence>
<gene>
    <name evidence="1" type="ORF">HX902_10950</name>
</gene>
<dbReference type="EMBL" id="JACGBJ010000005">
    <property type="protein sequence ID" value="MBA5802159.1"/>
    <property type="molecule type" value="Genomic_DNA"/>
</dbReference>